<organism evidence="1 2">
    <name type="scientific">Strongyloides papillosus</name>
    <name type="common">Intestinal threadworm</name>
    <dbReference type="NCBI Taxonomy" id="174720"/>
    <lineage>
        <taxon>Eukaryota</taxon>
        <taxon>Metazoa</taxon>
        <taxon>Ecdysozoa</taxon>
        <taxon>Nematoda</taxon>
        <taxon>Chromadorea</taxon>
        <taxon>Rhabditida</taxon>
        <taxon>Tylenchina</taxon>
        <taxon>Panagrolaimomorpha</taxon>
        <taxon>Strongyloidoidea</taxon>
        <taxon>Strongyloididae</taxon>
        <taxon>Strongyloides</taxon>
    </lineage>
</organism>
<dbReference type="WBParaSite" id="SPAL_0000941200.1">
    <property type="protein sequence ID" value="SPAL_0000941200.1"/>
    <property type="gene ID" value="SPAL_0000941200"/>
</dbReference>
<accession>A0A0N5BU93</accession>
<reference evidence="2" key="1">
    <citation type="submission" date="2017-02" db="UniProtKB">
        <authorList>
            <consortium name="WormBaseParasite"/>
        </authorList>
    </citation>
    <scope>IDENTIFICATION</scope>
</reference>
<dbReference type="STRING" id="174720.A0A0N5BU93"/>
<evidence type="ECO:0000313" key="1">
    <source>
        <dbReference type="Proteomes" id="UP000046392"/>
    </source>
</evidence>
<evidence type="ECO:0000313" key="2">
    <source>
        <dbReference type="WBParaSite" id="SPAL_0000941200.1"/>
    </source>
</evidence>
<name>A0A0N5BU93_STREA</name>
<proteinExistence type="predicted"/>
<dbReference type="AlphaFoldDB" id="A0A0N5BU93"/>
<keyword evidence="1" id="KW-1185">Reference proteome</keyword>
<sequence length="501" mass="58796">MDLKSPEGEHIMMLRRLVPTINISQIHDALIAAKFTKVPCRQNLKKVVDYLINQENLNKSNERNDENIEYEDSNLFDFTEIGAIDGKNIIKNISTQRSYNNSVFLKTNIPKNYENKNELFFNIKGYKYTLKNCTVGYKVYICSSCKKIFDGKSKNCTSVNDHNDKNLSKPAFEVSKIVLIEGSERIINEGNHNPECKENFLHLEVVNQIMLNVSKQMKCQVLMPYDGYSLLLDKGQKFANDNNIDVIKFLINFPEFECFSVTLSMRKNRTNTFTTDQLDEILYKTKHNQDFIRKSTEKYILCISDYGLQTLIFSDVWIMDGTFKKKSRNHGQLYCIHAWYKGKYICAGFGLLKNRQKTLYSALFRTLKQEIINYHNKYISYTPQNFFKDKVVVIDREQAVISSLRSTFFCDIVICYFHTIQNLQKRLKALGLQQIYSKKNGRYSLRNENSVENTNLFNCIKHIYTLPLFRVDKAKQFWITIKNDLQKFNSQKVSIKKFNYF</sequence>
<dbReference type="Proteomes" id="UP000046392">
    <property type="component" value="Unplaced"/>
</dbReference>
<protein>
    <submittedName>
        <fullName evidence="2">MULE domain-containing protein</fullName>
    </submittedName>
</protein>